<evidence type="ECO:0000313" key="3">
    <source>
        <dbReference type="Proteomes" id="UP001300502"/>
    </source>
</evidence>
<dbReference type="InterPro" id="IPR043129">
    <property type="entry name" value="ATPase_NBD"/>
</dbReference>
<dbReference type="SMART" id="SM00268">
    <property type="entry name" value="ACTIN"/>
    <property type="match status" value="1"/>
</dbReference>
<dbReference type="Pfam" id="PF00022">
    <property type="entry name" value="Actin"/>
    <property type="match status" value="1"/>
</dbReference>
<sequence>MFQPSNVVPSIIFDFGTHTTKAGFGGEGLPRFLCSSSVGIQKLQTETVTSKASDYIVGERNLLRRIEGTEIISPFNEDGFVENWEALEAIISYSSTQLSADLSTNAVLVVEPSQNPKKEREKLVELLFEKFDVPAIYLLRSAVATCFANGRYTGCAVELGARGTEITPVFEGAIVGNKSSRLNVGGEHLTRYVLSQVDEKGLQLNPFFTFRKKFLQDEEPVEETVQKRTFDIEPVTFSDMRESYLWFWKKKLAEDIKVALCRVNDQPDIDLNSIQIPFISYELPDGTLVEMGREKYSAADCLLDPSRVGLSSKSLVDEIIDVIEGCDSSLHRELYSSICFSGGTSNLTGLLEYLTVALGRRMHKVKLLGSNVEAERRFAAWTGGSMLATFGEFQKMWLSKAEYEENGKTFIHKKCA</sequence>
<dbReference type="SUPFAM" id="SSF53067">
    <property type="entry name" value="Actin-like ATPase domain"/>
    <property type="match status" value="2"/>
</dbReference>
<protein>
    <recommendedName>
        <fullName evidence="4">Actin</fullName>
    </recommendedName>
</protein>
<evidence type="ECO:0000313" key="2">
    <source>
        <dbReference type="EMBL" id="KAK4525175.1"/>
    </source>
</evidence>
<organism evidence="2 3">
    <name type="scientific">Galdieria yellowstonensis</name>
    <dbReference type="NCBI Taxonomy" id="3028027"/>
    <lineage>
        <taxon>Eukaryota</taxon>
        <taxon>Rhodophyta</taxon>
        <taxon>Bangiophyceae</taxon>
        <taxon>Galdieriales</taxon>
        <taxon>Galdieriaceae</taxon>
        <taxon>Galdieria</taxon>
    </lineage>
</organism>
<proteinExistence type="inferred from homology"/>
<comment type="similarity">
    <text evidence="1">Belongs to the actin family.</text>
</comment>
<dbReference type="InterPro" id="IPR004000">
    <property type="entry name" value="Actin"/>
</dbReference>
<reference evidence="2 3" key="1">
    <citation type="submission" date="2022-07" db="EMBL/GenBank/DDBJ databases">
        <title>Genome-wide signatures of adaptation to extreme environments.</title>
        <authorList>
            <person name="Cho C.H."/>
            <person name="Yoon H.S."/>
        </authorList>
    </citation>
    <scope>NUCLEOTIDE SEQUENCE [LARGE SCALE GENOMIC DNA]</scope>
    <source>
        <strain evidence="2 3">108.79 E11</strain>
    </source>
</reference>
<dbReference type="PANTHER" id="PTHR11937">
    <property type="entry name" value="ACTIN"/>
    <property type="match status" value="1"/>
</dbReference>
<comment type="caution">
    <text evidence="2">The sequence shown here is derived from an EMBL/GenBank/DDBJ whole genome shotgun (WGS) entry which is preliminary data.</text>
</comment>
<evidence type="ECO:0008006" key="4">
    <source>
        <dbReference type="Google" id="ProtNLM"/>
    </source>
</evidence>
<keyword evidence="3" id="KW-1185">Reference proteome</keyword>
<evidence type="ECO:0000256" key="1">
    <source>
        <dbReference type="RuleBase" id="RU000487"/>
    </source>
</evidence>
<dbReference type="Proteomes" id="UP001300502">
    <property type="component" value="Unassembled WGS sequence"/>
</dbReference>
<dbReference type="AlphaFoldDB" id="A0AAV9ICJ7"/>
<gene>
    <name evidence="2" type="ORF">GAYE_SCF08G3081</name>
</gene>
<name>A0AAV9ICJ7_9RHOD</name>
<dbReference type="Gene3D" id="3.90.640.10">
    <property type="entry name" value="Actin, Chain A, domain 4"/>
    <property type="match status" value="1"/>
</dbReference>
<accession>A0AAV9ICJ7</accession>
<dbReference type="EMBL" id="JANCYU010000028">
    <property type="protein sequence ID" value="KAK4525175.1"/>
    <property type="molecule type" value="Genomic_DNA"/>
</dbReference>
<dbReference type="Gene3D" id="3.30.420.40">
    <property type="match status" value="2"/>
</dbReference>